<sequence length="83" mass="9692">MVLELLKVQELLEVQKLLKVWEVQELLEVGAECFQNQTEKTSGKKSDQTAHHQSKTLKYTETQMSMNSEKMEGERKTQLDKHD</sequence>
<organism evidence="2 3">
    <name type="scientific">Bagarius yarrelli</name>
    <name type="common">Goonch</name>
    <name type="synonym">Bagrus yarrelli</name>
    <dbReference type="NCBI Taxonomy" id="175774"/>
    <lineage>
        <taxon>Eukaryota</taxon>
        <taxon>Metazoa</taxon>
        <taxon>Chordata</taxon>
        <taxon>Craniata</taxon>
        <taxon>Vertebrata</taxon>
        <taxon>Euteleostomi</taxon>
        <taxon>Actinopterygii</taxon>
        <taxon>Neopterygii</taxon>
        <taxon>Teleostei</taxon>
        <taxon>Ostariophysi</taxon>
        <taxon>Siluriformes</taxon>
        <taxon>Sisoridae</taxon>
        <taxon>Sisorinae</taxon>
        <taxon>Bagarius</taxon>
    </lineage>
</organism>
<feature type="compositionally biased region" description="Basic and acidic residues" evidence="1">
    <location>
        <begin position="41"/>
        <end position="50"/>
    </location>
</feature>
<dbReference type="Proteomes" id="UP000319801">
    <property type="component" value="Unassembled WGS sequence"/>
</dbReference>
<evidence type="ECO:0000313" key="3">
    <source>
        <dbReference type="Proteomes" id="UP000319801"/>
    </source>
</evidence>
<feature type="compositionally biased region" description="Basic and acidic residues" evidence="1">
    <location>
        <begin position="69"/>
        <end position="83"/>
    </location>
</feature>
<protein>
    <submittedName>
        <fullName evidence="2">Uncharacterized protein</fullName>
    </submittedName>
</protein>
<name>A0A556V8J6_BAGYA</name>
<reference evidence="2 3" key="1">
    <citation type="journal article" date="2019" name="Genome Biol. Evol.">
        <title>Whole-Genome Sequencing of the Giant Devil Catfish, Bagarius yarrelli.</title>
        <authorList>
            <person name="Jiang W."/>
            <person name="Lv Y."/>
            <person name="Cheng L."/>
            <person name="Yang K."/>
            <person name="Chao B."/>
            <person name="Wang X."/>
            <person name="Li Y."/>
            <person name="Pan X."/>
            <person name="You X."/>
            <person name="Zhang Y."/>
            <person name="Yang J."/>
            <person name="Li J."/>
            <person name="Zhang X."/>
            <person name="Liu S."/>
            <person name="Sun C."/>
            <person name="Yang J."/>
            <person name="Shi Q."/>
        </authorList>
    </citation>
    <scope>NUCLEOTIDE SEQUENCE [LARGE SCALE GENOMIC DNA]</scope>
    <source>
        <strain evidence="2">JWS20170419001</strain>
        <tissue evidence="2">Muscle</tissue>
    </source>
</reference>
<evidence type="ECO:0000256" key="1">
    <source>
        <dbReference type="SAM" id="MobiDB-lite"/>
    </source>
</evidence>
<evidence type="ECO:0000313" key="2">
    <source>
        <dbReference type="EMBL" id="TSZ97554.1"/>
    </source>
</evidence>
<feature type="compositionally biased region" description="Polar residues" evidence="1">
    <location>
        <begin position="56"/>
        <end position="68"/>
    </location>
</feature>
<feature type="region of interest" description="Disordered" evidence="1">
    <location>
        <begin position="35"/>
        <end position="83"/>
    </location>
</feature>
<dbReference type="EMBL" id="VCAZ01000158">
    <property type="protein sequence ID" value="TSZ97554.1"/>
    <property type="molecule type" value="Genomic_DNA"/>
</dbReference>
<keyword evidence="3" id="KW-1185">Reference proteome</keyword>
<dbReference type="AlphaFoldDB" id="A0A556V8J6"/>
<comment type="caution">
    <text evidence="2">The sequence shown here is derived from an EMBL/GenBank/DDBJ whole genome shotgun (WGS) entry which is preliminary data.</text>
</comment>
<accession>A0A556V8J6</accession>
<proteinExistence type="predicted"/>
<gene>
    <name evidence="2" type="ORF">Baya_12507</name>
</gene>